<dbReference type="EMBL" id="QOKY01000172">
    <property type="protein sequence ID" value="RMZ54808.1"/>
    <property type="molecule type" value="Genomic_DNA"/>
</dbReference>
<comment type="caution">
    <text evidence="2">The sequence shown here is derived from an EMBL/GenBank/DDBJ whole genome shotgun (WGS) entry which is preliminary data.</text>
</comment>
<feature type="compositionally biased region" description="Pro residues" evidence="1">
    <location>
        <begin position="674"/>
        <end position="696"/>
    </location>
</feature>
<feature type="compositionally biased region" description="Low complexity" evidence="1">
    <location>
        <begin position="90"/>
        <end position="99"/>
    </location>
</feature>
<dbReference type="Proteomes" id="UP000279271">
    <property type="component" value="Unassembled WGS sequence"/>
</dbReference>
<gene>
    <name evidence="2" type="ORF">APUTEX25_000325</name>
</gene>
<accession>A0A3M7KW97</accession>
<reference evidence="3" key="1">
    <citation type="journal article" date="2018" name="Algal Res.">
        <title>Characterization of plant carbon substrate utilization by Auxenochlorella protothecoides.</title>
        <authorList>
            <person name="Vogler B.W."/>
            <person name="Starkenburg S.R."/>
            <person name="Sudasinghe N."/>
            <person name="Schambach J.Y."/>
            <person name="Rollin J.A."/>
            <person name="Pattathil S."/>
            <person name="Barry A.N."/>
        </authorList>
    </citation>
    <scope>NUCLEOTIDE SEQUENCE [LARGE SCALE GENOMIC DNA]</scope>
    <source>
        <strain evidence="3">UTEX 25</strain>
    </source>
</reference>
<protein>
    <submittedName>
        <fullName evidence="2">Uncharacterized protein</fullName>
    </submittedName>
</protein>
<feature type="compositionally biased region" description="Pro residues" evidence="1">
    <location>
        <begin position="135"/>
        <end position="162"/>
    </location>
</feature>
<dbReference type="PANTHER" id="PTHR48125">
    <property type="entry name" value="LP07818P1"/>
    <property type="match status" value="1"/>
</dbReference>
<sequence length="800" mass="85952">MKGFPRGVVTSLPDTPDQLPKHLNGLDIHILDIAAMSICDGTCDLALGVECVPKGEDNCGFDGKLNIGNNNTGMSNEGNNNVGQHNLGSNNVGDKNVGNNNVGTKRFCHNLRRDGDRCTLDMLRTADTLELKTDPTPPAPESSPSPPTPKLSPGQTAPPPPSHALVITSASCFKANDRQSRCQVLLTTAQALKDLELTFQDDIRPDAYAACLPVGLNIKCEAMTWGDYSSGKVNAMGHTLSNQVLQADNAIRITKGQQGLSMRGFPRGVVTSLFDTPDQLPKYLNGLDIHILDIASMTICDGKCDLALLVECVPEGEDNCNRDGKLNVGNNNKGMRNTGNNNVGEHNLGSNNVGDGNVGNNNVGSKRFCHNLRQDNEKCSLDMLRTADTVELKTDPNPPAPPAPKISPAPVLPPGQMAPPPPSHDLVIASAISYKLNDKQTGYQVYVTAAQPMKNIQLTFQDGDRPDAYGTCLPVGLNIKCEAMTWGDYSDGRVIAAGQTLSNQYIHADNAIHITRSYLQQRTTECNSTFIALPTARAKGFPKAVTTVLRDTQVELPGRLPGVDIHILDIASMAACDGACDMLLLVECIPHEQHECEWDARYNKGLNNTGRYNKGNANLGNENFGNYNNGTKNVGNNNHGDNLFCHNLVQGEGACVLEMLRTPQTLRLKSDANPPAPASPPPPPAPVLAPGQLAPPPPSGQIVIDGAYCYDIGDERSRCQVFLTTVLLLKNIWVTFQEDLRPDMSLKCIPAGLHARCEATLPADYGRGTVTAMGRTLSNQIIWADGAVRINPVPAPQLSA</sequence>
<evidence type="ECO:0000313" key="3">
    <source>
        <dbReference type="Proteomes" id="UP000279271"/>
    </source>
</evidence>
<feature type="region of interest" description="Disordered" evidence="1">
    <location>
        <begin position="75"/>
        <end position="99"/>
    </location>
</feature>
<feature type="compositionally biased region" description="Low complexity" evidence="1">
    <location>
        <begin position="329"/>
        <end position="359"/>
    </location>
</feature>
<feature type="region of interest" description="Disordered" evidence="1">
    <location>
        <begin position="668"/>
        <end position="696"/>
    </location>
</feature>
<feature type="region of interest" description="Disordered" evidence="1">
    <location>
        <begin position="326"/>
        <end position="359"/>
    </location>
</feature>
<feature type="region of interest" description="Disordered" evidence="1">
    <location>
        <begin position="391"/>
        <end position="421"/>
    </location>
</feature>
<evidence type="ECO:0000256" key="1">
    <source>
        <dbReference type="SAM" id="MobiDB-lite"/>
    </source>
</evidence>
<feature type="region of interest" description="Disordered" evidence="1">
    <location>
        <begin position="129"/>
        <end position="163"/>
    </location>
</feature>
<dbReference type="AlphaFoldDB" id="A0A3M7KW97"/>
<dbReference type="PANTHER" id="PTHR48125:SF12">
    <property type="entry name" value="AT HOOK TRANSCRIPTION FACTOR FAMILY-RELATED"/>
    <property type="match status" value="1"/>
</dbReference>
<feature type="compositionally biased region" description="Pro residues" evidence="1">
    <location>
        <begin position="396"/>
        <end position="421"/>
    </location>
</feature>
<name>A0A3M7KW97_AUXPR</name>
<evidence type="ECO:0000313" key="2">
    <source>
        <dbReference type="EMBL" id="RMZ54808.1"/>
    </source>
</evidence>
<proteinExistence type="predicted"/>
<organism evidence="2 3">
    <name type="scientific">Auxenochlorella protothecoides</name>
    <name type="common">Green microalga</name>
    <name type="synonym">Chlorella protothecoides</name>
    <dbReference type="NCBI Taxonomy" id="3075"/>
    <lineage>
        <taxon>Eukaryota</taxon>
        <taxon>Viridiplantae</taxon>
        <taxon>Chlorophyta</taxon>
        <taxon>core chlorophytes</taxon>
        <taxon>Trebouxiophyceae</taxon>
        <taxon>Chlorellales</taxon>
        <taxon>Chlorellaceae</taxon>
        <taxon>Auxenochlorella</taxon>
    </lineage>
</organism>